<dbReference type="EMBL" id="CAJNOE010000281">
    <property type="protein sequence ID" value="CAF1116404.1"/>
    <property type="molecule type" value="Genomic_DNA"/>
</dbReference>
<evidence type="ECO:0000313" key="11">
    <source>
        <dbReference type="EMBL" id="CAF3736514.1"/>
    </source>
</evidence>
<keyword evidence="4" id="KW-0560">Oxidoreductase</keyword>
<dbReference type="Proteomes" id="UP000663844">
    <property type="component" value="Unassembled WGS sequence"/>
</dbReference>
<dbReference type="Proteomes" id="UP000663860">
    <property type="component" value="Unassembled WGS sequence"/>
</dbReference>
<dbReference type="AlphaFoldDB" id="A0A814UUL3"/>
<dbReference type="Proteomes" id="UP000663881">
    <property type="component" value="Unassembled WGS sequence"/>
</dbReference>
<evidence type="ECO:0000313" key="12">
    <source>
        <dbReference type="EMBL" id="CAF3751028.1"/>
    </source>
</evidence>
<accession>A0A814UUL3</accession>
<dbReference type="EMBL" id="CAJOAZ010000928">
    <property type="protein sequence ID" value="CAF3736514.1"/>
    <property type="molecule type" value="Genomic_DNA"/>
</dbReference>
<proteinExistence type="inferred from homology"/>
<feature type="coiled-coil region" evidence="6">
    <location>
        <begin position="65"/>
        <end position="92"/>
    </location>
</feature>
<dbReference type="FunFam" id="3.40.50.720:FF:000137">
    <property type="entry name" value="Hydroxysteroid (17-beta) dehydrogenase 3"/>
    <property type="match status" value="1"/>
</dbReference>
<dbReference type="PRINTS" id="PR00080">
    <property type="entry name" value="SDRFAMILY"/>
</dbReference>
<evidence type="ECO:0000256" key="6">
    <source>
        <dbReference type="SAM" id="Coils"/>
    </source>
</evidence>
<dbReference type="Gene3D" id="3.40.50.720">
    <property type="entry name" value="NAD(P)-binding Rossmann-like Domain"/>
    <property type="match status" value="1"/>
</dbReference>
<comment type="caution">
    <text evidence="9">The sequence shown here is derived from an EMBL/GenBank/DDBJ whole genome shotgun (WGS) entry which is preliminary data.</text>
</comment>
<gene>
    <name evidence="8" type="ORF">IZO911_LOCUS23889</name>
    <name evidence="10" type="ORF">KXQ929_LOCUS9466</name>
    <name evidence="12" type="ORF">OKA104_LOCUS15683</name>
    <name evidence="11" type="ORF">OXD698_LOCUS14608</name>
    <name evidence="9" type="ORF">VCS650_LOCUS24477</name>
</gene>
<dbReference type="Proteomes" id="UP000663891">
    <property type="component" value="Unassembled WGS sequence"/>
</dbReference>
<dbReference type="PRINTS" id="PR00081">
    <property type="entry name" value="GDHRDH"/>
</dbReference>
<evidence type="ECO:0000313" key="13">
    <source>
        <dbReference type="Proteomes" id="UP000663891"/>
    </source>
</evidence>
<dbReference type="InterPro" id="IPR002347">
    <property type="entry name" value="SDR_fam"/>
</dbReference>
<dbReference type="EMBL" id="CAJOAY010000869">
    <property type="protein sequence ID" value="CAF3751028.1"/>
    <property type="molecule type" value="Genomic_DNA"/>
</dbReference>
<dbReference type="Proteomes" id="UP000663868">
    <property type="component" value="Unassembled WGS sequence"/>
</dbReference>
<keyword evidence="7" id="KW-1133">Transmembrane helix</keyword>
<evidence type="ECO:0000256" key="7">
    <source>
        <dbReference type="SAM" id="Phobius"/>
    </source>
</evidence>
<dbReference type="PIRSF" id="PIRSF000126">
    <property type="entry name" value="11-beta-HSD1"/>
    <property type="match status" value="1"/>
</dbReference>
<dbReference type="GO" id="GO:0005783">
    <property type="term" value="C:endoplasmic reticulum"/>
    <property type="evidence" value="ECO:0007669"/>
    <property type="project" value="UniProtKB-SubCell"/>
</dbReference>
<evidence type="ECO:0000256" key="4">
    <source>
        <dbReference type="ARBA" id="ARBA00023002"/>
    </source>
</evidence>
<dbReference type="OrthoDB" id="5545019at2759"/>
<dbReference type="EMBL" id="CAJOBB010000431">
    <property type="protein sequence ID" value="CAF3678031.1"/>
    <property type="molecule type" value="Genomic_DNA"/>
</dbReference>
<protein>
    <submittedName>
        <fullName evidence="9">Uncharacterized protein</fullName>
    </submittedName>
</protein>
<dbReference type="EMBL" id="CAJNON010000301">
    <property type="protein sequence ID" value="CAF1180807.1"/>
    <property type="molecule type" value="Genomic_DNA"/>
</dbReference>
<dbReference type="InterPro" id="IPR020904">
    <property type="entry name" value="Sc_DH/Rdtase_CS"/>
</dbReference>
<dbReference type="PANTHER" id="PTHR43899">
    <property type="entry name" value="RH59310P"/>
    <property type="match status" value="1"/>
</dbReference>
<dbReference type="PANTHER" id="PTHR43899:SF13">
    <property type="entry name" value="RH59310P"/>
    <property type="match status" value="1"/>
</dbReference>
<dbReference type="InterPro" id="IPR051019">
    <property type="entry name" value="VLCFA-Steroid_DH"/>
</dbReference>
<dbReference type="InterPro" id="IPR036291">
    <property type="entry name" value="NAD(P)-bd_dom_sf"/>
</dbReference>
<reference evidence="9" key="1">
    <citation type="submission" date="2021-02" db="EMBL/GenBank/DDBJ databases">
        <authorList>
            <person name="Nowell W R."/>
        </authorList>
    </citation>
    <scope>NUCLEOTIDE SEQUENCE</scope>
</reference>
<keyword evidence="3" id="KW-0521">NADP</keyword>
<keyword evidence="7" id="KW-0812">Transmembrane</keyword>
<keyword evidence="7" id="KW-0472">Membrane</keyword>
<comment type="subcellular location">
    <subcellularLocation>
        <location evidence="1">Endoplasmic reticulum</location>
    </subcellularLocation>
</comment>
<dbReference type="SUPFAM" id="SSF51735">
    <property type="entry name" value="NAD(P)-binding Rossmann-fold domains"/>
    <property type="match status" value="1"/>
</dbReference>
<keyword evidence="6" id="KW-0175">Coiled coil</keyword>
<organism evidence="9 13">
    <name type="scientific">Adineta steineri</name>
    <dbReference type="NCBI Taxonomy" id="433720"/>
    <lineage>
        <taxon>Eukaryota</taxon>
        <taxon>Metazoa</taxon>
        <taxon>Spiralia</taxon>
        <taxon>Gnathifera</taxon>
        <taxon>Rotifera</taxon>
        <taxon>Eurotatoria</taxon>
        <taxon>Bdelloidea</taxon>
        <taxon>Adinetida</taxon>
        <taxon>Adinetidae</taxon>
        <taxon>Adineta</taxon>
    </lineage>
</organism>
<dbReference type="PROSITE" id="PS00061">
    <property type="entry name" value="ADH_SHORT"/>
    <property type="match status" value="1"/>
</dbReference>
<dbReference type="Pfam" id="PF00106">
    <property type="entry name" value="adh_short"/>
    <property type="match status" value="1"/>
</dbReference>
<dbReference type="CDD" id="cd05356">
    <property type="entry name" value="17beta-HSD1_like_SDR_c"/>
    <property type="match status" value="1"/>
</dbReference>
<evidence type="ECO:0000256" key="3">
    <source>
        <dbReference type="ARBA" id="ARBA00022857"/>
    </source>
</evidence>
<evidence type="ECO:0000256" key="5">
    <source>
        <dbReference type="RuleBase" id="RU000363"/>
    </source>
</evidence>
<feature type="transmembrane region" description="Helical" evidence="7">
    <location>
        <begin position="6"/>
        <end position="27"/>
    </location>
</feature>
<name>A0A814UUL3_9BILA</name>
<evidence type="ECO:0000313" key="10">
    <source>
        <dbReference type="EMBL" id="CAF3678031.1"/>
    </source>
</evidence>
<sequence length="302" mass="33494">MGILETAGILAIICILARLGVFIYELLCPKLIDVKTLGQWALVTGSTDGIGKAYAHQLAKRGLNIVLISRTKERLEEVAKEIQNKYSNIQVKTIPIDFTKDSSIYGTIRKEIQGLDIGVLINNVGMSYEYPETFDKVENNEKFLTDMIRCNVDSVANLTQMVLPDMIKKHKGLIINVSSISGRRPTPLLSLYSGTKGFIDLFSRSLAAECVTRGVYVQSLCPGYVVSKLSGIRKASLIAPTPEQFVLSSLNRVTVPFTTGYWTHEIQEFIQALLPEFISNKLTMHVLGGVRAKALKKKNRAQ</sequence>
<evidence type="ECO:0000256" key="2">
    <source>
        <dbReference type="ARBA" id="ARBA00006484"/>
    </source>
</evidence>
<dbReference type="GO" id="GO:0016491">
    <property type="term" value="F:oxidoreductase activity"/>
    <property type="evidence" value="ECO:0007669"/>
    <property type="project" value="UniProtKB-KW"/>
</dbReference>
<comment type="similarity">
    <text evidence="2 5">Belongs to the short-chain dehydrogenases/reductases (SDR) family.</text>
</comment>
<evidence type="ECO:0000313" key="8">
    <source>
        <dbReference type="EMBL" id="CAF1116404.1"/>
    </source>
</evidence>
<evidence type="ECO:0000256" key="1">
    <source>
        <dbReference type="ARBA" id="ARBA00004240"/>
    </source>
</evidence>
<evidence type="ECO:0000313" key="9">
    <source>
        <dbReference type="EMBL" id="CAF1180807.1"/>
    </source>
</evidence>